<organism evidence="2 3">
    <name type="scientific">Suillus placidus</name>
    <dbReference type="NCBI Taxonomy" id="48579"/>
    <lineage>
        <taxon>Eukaryota</taxon>
        <taxon>Fungi</taxon>
        <taxon>Dikarya</taxon>
        <taxon>Basidiomycota</taxon>
        <taxon>Agaricomycotina</taxon>
        <taxon>Agaricomycetes</taxon>
        <taxon>Agaricomycetidae</taxon>
        <taxon>Boletales</taxon>
        <taxon>Suillineae</taxon>
        <taxon>Suillaceae</taxon>
        <taxon>Suillus</taxon>
    </lineage>
</organism>
<name>A0A9P6ZX95_9AGAM</name>
<evidence type="ECO:0000256" key="1">
    <source>
        <dbReference type="SAM" id="Coils"/>
    </source>
</evidence>
<accession>A0A9P6ZX95</accession>
<dbReference type="OrthoDB" id="2662502at2759"/>
<dbReference type="Pfam" id="PF20414">
    <property type="entry name" value="DUF6698"/>
    <property type="match status" value="1"/>
</dbReference>
<protein>
    <submittedName>
        <fullName evidence="2">Uncharacterized protein</fullName>
    </submittedName>
</protein>
<dbReference type="InterPro" id="IPR046521">
    <property type="entry name" value="DUF6698"/>
</dbReference>
<dbReference type="AlphaFoldDB" id="A0A9P6ZX95"/>
<evidence type="ECO:0000313" key="2">
    <source>
        <dbReference type="EMBL" id="KAG1778266.1"/>
    </source>
</evidence>
<proteinExistence type="predicted"/>
<dbReference type="Proteomes" id="UP000714275">
    <property type="component" value="Unassembled WGS sequence"/>
</dbReference>
<feature type="coiled-coil region" evidence="1">
    <location>
        <begin position="60"/>
        <end position="87"/>
    </location>
</feature>
<keyword evidence="3" id="KW-1185">Reference proteome</keyword>
<sequence>MINRSLELSSVTVYKTASQVQLSHSLFLLVHPTYSCFISAMSSQDVPPSGASLCVQTSPHARAKRKIAALTEEVEILKQDKATKQRKTTYYVSQGRAIRRMVALYTPIEDLIAENDRCCEDNDHSESENPENRQNRLQHGSIEFVKILPWIHAKLSSFDNEESEDILRKLRWGTDSARGDDTGTLKELMASWVNIECNPTPLIRTDDKHHRSFVNDTCGKLLCPAEWRWGDPSSVRAGICDRTTAFIVSENSWPTFMYENYQADAKNLEHGLFKSKLLVMGFKAIFTSPSSANKVDGDGDGANIIENSRCARRRSDQAKICFALSNISSWRAVDGDFNYRIFWDNIVDFFEDPPGPAARARVKELLEWWTRKVFGRNHREDLTMDVVSQMSVNALAAQRHEMENAIFDSE</sequence>
<keyword evidence="1" id="KW-0175">Coiled coil</keyword>
<dbReference type="EMBL" id="JABBWD010000016">
    <property type="protein sequence ID" value="KAG1778266.1"/>
    <property type="molecule type" value="Genomic_DNA"/>
</dbReference>
<gene>
    <name evidence="2" type="ORF">EV702DRAFT_968314</name>
</gene>
<comment type="caution">
    <text evidence="2">The sequence shown here is derived from an EMBL/GenBank/DDBJ whole genome shotgun (WGS) entry which is preliminary data.</text>
</comment>
<reference evidence="2" key="1">
    <citation type="journal article" date="2020" name="New Phytol.">
        <title>Comparative genomics reveals dynamic genome evolution in host specialist ectomycorrhizal fungi.</title>
        <authorList>
            <person name="Lofgren L.A."/>
            <person name="Nguyen N.H."/>
            <person name="Vilgalys R."/>
            <person name="Ruytinx J."/>
            <person name="Liao H.L."/>
            <person name="Branco S."/>
            <person name="Kuo A."/>
            <person name="LaButti K."/>
            <person name="Lipzen A."/>
            <person name="Andreopoulos W."/>
            <person name="Pangilinan J."/>
            <person name="Riley R."/>
            <person name="Hundley H."/>
            <person name="Na H."/>
            <person name="Barry K."/>
            <person name="Grigoriev I.V."/>
            <person name="Stajich J.E."/>
            <person name="Kennedy P.G."/>
        </authorList>
    </citation>
    <scope>NUCLEOTIDE SEQUENCE</scope>
    <source>
        <strain evidence="2">DOB743</strain>
    </source>
</reference>
<evidence type="ECO:0000313" key="3">
    <source>
        <dbReference type="Proteomes" id="UP000714275"/>
    </source>
</evidence>